<dbReference type="Gene3D" id="3.40.50.2300">
    <property type="match status" value="2"/>
</dbReference>
<evidence type="ECO:0000256" key="1">
    <source>
        <dbReference type="ARBA" id="ARBA00004141"/>
    </source>
</evidence>
<evidence type="ECO:0000256" key="5">
    <source>
        <dbReference type="ARBA" id="ARBA00023170"/>
    </source>
</evidence>
<protein>
    <submittedName>
        <fullName evidence="8">Vomeronasal type-2 receptor 26-like</fullName>
    </submittedName>
</protein>
<dbReference type="GO" id="GO:0005886">
    <property type="term" value="C:plasma membrane"/>
    <property type="evidence" value="ECO:0007669"/>
    <property type="project" value="TreeGrafter"/>
</dbReference>
<evidence type="ECO:0000256" key="6">
    <source>
        <dbReference type="ARBA" id="ARBA00023180"/>
    </source>
</evidence>
<evidence type="ECO:0000259" key="7">
    <source>
        <dbReference type="Pfam" id="PF01094"/>
    </source>
</evidence>
<dbReference type="PANTHER" id="PTHR24061">
    <property type="entry name" value="CALCIUM-SENSING RECEPTOR-RELATED"/>
    <property type="match status" value="1"/>
</dbReference>
<dbReference type="InterPro" id="IPR000337">
    <property type="entry name" value="GPCR_3"/>
</dbReference>
<dbReference type="Pfam" id="PF01094">
    <property type="entry name" value="ANF_receptor"/>
    <property type="match status" value="1"/>
</dbReference>
<evidence type="ECO:0000313" key="8">
    <source>
        <dbReference type="EMBL" id="CAI5789978.1"/>
    </source>
</evidence>
<keyword evidence="6" id="KW-0325">Glycoprotein</keyword>
<proteinExistence type="predicted"/>
<evidence type="ECO:0000256" key="4">
    <source>
        <dbReference type="ARBA" id="ARBA00023136"/>
    </source>
</evidence>
<dbReference type="EMBL" id="OX395138">
    <property type="protein sequence ID" value="CAI5789978.1"/>
    <property type="molecule type" value="Genomic_DNA"/>
</dbReference>
<reference evidence="8" key="1">
    <citation type="submission" date="2022-12" db="EMBL/GenBank/DDBJ databases">
        <authorList>
            <person name="Alioto T."/>
            <person name="Alioto T."/>
            <person name="Gomez Garrido J."/>
        </authorList>
    </citation>
    <scope>NUCLEOTIDE SEQUENCE</scope>
</reference>
<organism evidence="8 9">
    <name type="scientific">Podarcis lilfordi</name>
    <name type="common">Lilford's wall lizard</name>
    <dbReference type="NCBI Taxonomy" id="74358"/>
    <lineage>
        <taxon>Eukaryota</taxon>
        <taxon>Metazoa</taxon>
        <taxon>Chordata</taxon>
        <taxon>Craniata</taxon>
        <taxon>Vertebrata</taxon>
        <taxon>Euteleostomi</taxon>
        <taxon>Lepidosauria</taxon>
        <taxon>Squamata</taxon>
        <taxon>Bifurcata</taxon>
        <taxon>Unidentata</taxon>
        <taxon>Episquamata</taxon>
        <taxon>Laterata</taxon>
        <taxon>Lacertibaenia</taxon>
        <taxon>Lacertidae</taxon>
        <taxon>Podarcis</taxon>
    </lineage>
</organism>
<evidence type="ECO:0000256" key="3">
    <source>
        <dbReference type="ARBA" id="ARBA00022989"/>
    </source>
</evidence>
<evidence type="ECO:0000313" key="9">
    <source>
        <dbReference type="Proteomes" id="UP001178461"/>
    </source>
</evidence>
<dbReference type="PRINTS" id="PR00248">
    <property type="entry name" value="GPCRMGR"/>
</dbReference>
<dbReference type="FunFam" id="3.40.50.2300:FF:000024">
    <property type="entry name" value="Vomeronasal 2, receptor 73"/>
    <property type="match status" value="1"/>
</dbReference>
<keyword evidence="4" id="KW-0472">Membrane</keyword>
<dbReference type="AlphaFoldDB" id="A0AA35L672"/>
<keyword evidence="5 8" id="KW-0675">Receptor</keyword>
<name>A0AA35L672_9SAUR</name>
<feature type="domain" description="Receptor ligand binding region" evidence="7">
    <location>
        <begin position="24"/>
        <end position="313"/>
    </location>
</feature>
<dbReference type="SUPFAM" id="SSF53822">
    <property type="entry name" value="Periplasmic binding protein-like I"/>
    <property type="match status" value="1"/>
</dbReference>
<dbReference type="InterPro" id="IPR000068">
    <property type="entry name" value="GPCR_3_Ca_sens_rcpt-rel"/>
</dbReference>
<comment type="subcellular location">
    <subcellularLocation>
        <location evidence="1">Membrane</location>
        <topology evidence="1">Multi-pass membrane protein</topology>
    </subcellularLocation>
</comment>
<evidence type="ECO:0000256" key="2">
    <source>
        <dbReference type="ARBA" id="ARBA00022692"/>
    </source>
</evidence>
<dbReference type="Proteomes" id="UP001178461">
    <property type="component" value="Chromosome 13"/>
</dbReference>
<dbReference type="InterPro" id="IPR001828">
    <property type="entry name" value="ANF_lig-bd_rcpt"/>
</dbReference>
<sequence length="350" mass="39577">MTYRAALNLPSTLRPNYKCDTQKHLVAVIGGLDLDTSIYLANILRIYKIPQLTYGSFAPEDAGQSQSTSFYRMVPNEAHQYTGIVELLLHFGWTWVGLLAAESGERFIQSLKPLLSQKGICLAFSETTLKTTSLAEYYDMFPHWIQIYRAIMESKAKVVVVYGGTKSMLPLRNIVALGELEYVAKTSVGKVWILMAQLDFTATTYQMNLDMQVFHGSLCFTVHSNVVQGFKSFLEAQNPFEANGNGFVKQFWAEVFLCLFPNSSTEEQASRTCTGEEKLENLPSSAFEMTMSGHSYSLYNAVFATAHALHAMFLYRTKYKSAVEGEMLELWPWQVMPLMRYNLFDIGSDM</sequence>
<keyword evidence="2" id="KW-0812">Transmembrane</keyword>
<dbReference type="GO" id="GO:0004930">
    <property type="term" value="F:G protein-coupled receptor activity"/>
    <property type="evidence" value="ECO:0007669"/>
    <property type="project" value="InterPro"/>
</dbReference>
<gene>
    <name evidence="8" type="ORF">PODLI_1B040525</name>
</gene>
<keyword evidence="3" id="KW-1133">Transmembrane helix</keyword>
<dbReference type="InterPro" id="IPR028082">
    <property type="entry name" value="Peripla_BP_I"/>
</dbReference>
<keyword evidence="9" id="KW-1185">Reference proteome</keyword>
<dbReference type="PANTHER" id="PTHR24061:SF599">
    <property type="entry name" value="G-PROTEIN COUPLED RECEPTORS FAMILY 3 PROFILE DOMAIN-CONTAINING PROTEIN"/>
    <property type="match status" value="1"/>
</dbReference>
<accession>A0AA35L672</accession>